<evidence type="ECO:0000313" key="1">
    <source>
        <dbReference type="EMBL" id="KAJ9050769.1"/>
    </source>
</evidence>
<keyword evidence="2" id="KW-1185">Reference proteome</keyword>
<sequence>MKLCSGLLVNAIQAAWVSHTSTPRAARQADQGVYYRGHFIENLEANNAGTYVDYLPPDAKTSPDSDFDIVTMDDAVHSNEVNSRYDDLWDIHPYHPPVEYCEAEYLHKTRLEALTDDYADLFGIIYDLDVVEKSANDAAAKLVETQLKTLTSGLEKNLFKVITEKIPEDRIEIIDFYYNEAKSVIDAASTDAKEELTAIHAVAKRRIVNILIQRDPTSEESARPGLKAHNLKLRVQRLENLLDSATASINHNSETFRAKASSWYYGKLDEQYKETLAQEEELEKRVAVVMGGM</sequence>
<dbReference type="EMBL" id="QTSX02007138">
    <property type="protein sequence ID" value="KAJ9050769.1"/>
    <property type="molecule type" value="Genomic_DNA"/>
</dbReference>
<accession>A0ACC2RL28</accession>
<organism evidence="1 2">
    <name type="scientific">Entomophthora muscae</name>
    <dbReference type="NCBI Taxonomy" id="34485"/>
    <lineage>
        <taxon>Eukaryota</taxon>
        <taxon>Fungi</taxon>
        <taxon>Fungi incertae sedis</taxon>
        <taxon>Zoopagomycota</taxon>
        <taxon>Entomophthoromycotina</taxon>
        <taxon>Entomophthoromycetes</taxon>
        <taxon>Entomophthorales</taxon>
        <taxon>Entomophthoraceae</taxon>
        <taxon>Entomophthora</taxon>
    </lineage>
</organism>
<evidence type="ECO:0000313" key="2">
    <source>
        <dbReference type="Proteomes" id="UP001165960"/>
    </source>
</evidence>
<protein>
    <submittedName>
        <fullName evidence="1">Uncharacterized protein</fullName>
    </submittedName>
</protein>
<proteinExistence type="predicted"/>
<comment type="caution">
    <text evidence="1">The sequence shown here is derived from an EMBL/GenBank/DDBJ whole genome shotgun (WGS) entry which is preliminary data.</text>
</comment>
<gene>
    <name evidence="1" type="ORF">DSO57_1011208</name>
</gene>
<dbReference type="Proteomes" id="UP001165960">
    <property type="component" value="Unassembled WGS sequence"/>
</dbReference>
<reference evidence="1" key="1">
    <citation type="submission" date="2022-04" db="EMBL/GenBank/DDBJ databases">
        <title>Genome of the entomopathogenic fungus Entomophthora muscae.</title>
        <authorList>
            <person name="Elya C."/>
            <person name="Lovett B.R."/>
            <person name="Lee E."/>
            <person name="Macias A.M."/>
            <person name="Hajek A.E."/>
            <person name="De Bivort B.L."/>
            <person name="Kasson M.T."/>
            <person name="De Fine Licht H.H."/>
            <person name="Stajich J.E."/>
        </authorList>
    </citation>
    <scope>NUCLEOTIDE SEQUENCE</scope>
    <source>
        <strain evidence="1">Berkeley</strain>
    </source>
</reference>
<name>A0ACC2RL28_9FUNG</name>